<keyword evidence="3" id="KW-1185">Reference proteome</keyword>
<organism evidence="2 3">
    <name type="scientific">Trichomonas vaginalis (strain ATCC PRA-98 / G3)</name>
    <dbReference type="NCBI Taxonomy" id="412133"/>
    <lineage>
        <taxon>Eukaryota</taxon>
        <taxon>Metamonada</taxon>
        <taxon>Parabasalia</taxon>
        <taxon>Trichomonadida</taxon>
        <taxon>Trichomonadidae</taxon>
        <taxon>Trichomonas</taxon>
    </lineage>
</organism>
<protein>
    <submittedName>
        <fullName evidence="2">Uncharacterized protein</fullName>
    </submittedName>
</protein>
<dbReference type="KEGG" id="tva:4766545"/>
<feature type="coiled-coil region" evidence="1">
    <location>
        <begin position="498"/>
        <end position="541"/>
    </location>
</feature>
<dbReference type="EMBL" id="DS113374">
    <property type="protein sequence ID" value="EAY08640.1"/>
    <property type="molecule type" value="Genomic_DNA"/>
</dbReference>
<dbReference type="Proteomes" id="UP000001542">
    <property type="component" value="Unassembled WGS sequence"/>
</dbReference>
<evidence type="ECO:0000313" key="2">
    <source>
        <dbReference type="EMBL" id="EAY08640.1"/>
    </source>
</evidence>
<dbReference type="AlphaFoldDB" id="A2EFE3"/>
<dbReference type="InParanoid" id="A2EFE3"/>
<evidence type="ECO:0000313" key="3">
    <source>
        <dbReference type="Proteomes" id="UP000001542"/>
    </source>
</evidence>
<dbReference type="VEuPathDB" id="TrichDB:TVAGG3_0089990"/>
<dbReference type="RefSeq" id="XP_001320863.1">
    <property type="nucleotide sequence ID" value="XM_001320828.1"/>
</dbReference>
<dbReference type="VEuPathDB" id="TrichDB:TVAG_240010"/>
<dbReference type="InterPro" id="IPR016024">
    <property type="entry name" value="ARM-type_fold"/>
</dbReference>
<proteinExistence type="predicted"/>
<sequence>MSILGIFGSSSDTEQATKLINGITAYNVDTGCNNLGNLLTTSQEINRKTLIPLLQHALNFLKSNNSEASSAIFYLFIRTENNYLKAGDLKNIIMYTSQNQSVYDTVAFPTLLDLCSRVVVTKEDLSELIENTMDLVSFASHASNQSVFRFISKVVSLDPSLRVPFVFAGLIEQIIPSIISDKSGARMLASLISDVQSRQYFFQMGHIPTLITAFFDSSMSTHIRGVFRALLSPDDLTNLHSLQSFLFSRDFPRQLLFNIFHGDISDESASNAAIVLGDCLQYYPLQNIPFKMSEFLETAAAKPSLRIPLLYVLESFAIANKDLMPSPLEILKFTKLHSDIFFELFCIYLCHSPDTKYSEITFSQYENLTGRQLSQAIITATEFHCEFPNSEVLSQSLENECVAQLASINRLVTRKFNEKDRNLLVQNAVNFFSMQHEINSGTYLPLFFPREFIDWGKSEFSEIGLSRWMHSATQYEISDVTDVYDRIPDSSSVTVIEMSKMTNEVRKNNEKLRKTKERLIKEAEESEMMRGEAELDLIEAKCRAKL</sequence>
<dbReference type="SUPFAM" id="SSF48371">
    <property type="entry name" value="ARM repeat"/>
    <property type="match status" value="1"/>
</dbReference>
<reference evidence="2" key="1">
    <citation type="submission" date="2006-10" db="EMBL/GenBank/DDBJ databases">
        <authorList>
            <person name="Amadeo P."/>
            <person name="Zhao Q."/>
            <person name="Wortman J."/>
            <person name="Fraser-Liggett C."/>
            <person name="Carlton J."/>
        </authorList>
    </citation>
    <scope>NUCLEOTIDE SEQUENCE</scope>
    <source>
        <strain evidence="2">G3</strain>
    </source>
</reference>
<name>A2EFE3_TRIV3</name>
<keyword evidence="1" id="KW-0175">Coiled coil</keyword>
<dbReference type="OrthoDB" id="10436700at2759"/>
<accession>A2EFE3</accession>
<evidence type="ECO:0000256" key="1">
    <source>
        <dbReference type="SAM" id="Coils"/>
    </source>
</evidence>
<reference evidence="2" key="2">
    <citation type="journal article" date="2007" name="Science">
        <title>Draft genome sequence of the sexually transmitted pathogen Trichomonas vaginalis.</title>
        <authorList>
            <person name="Carlton J.M."/>
            <person name="Hirt R.P."/>
            <person name="Silva J.C."/>
            <person name="Delcher A.L."/>
            <person name="Schatz M."/>
            <person name="Zhao Q."/>
            <person name="Wortman J.R."/>
            <person name="Bidwell S.L."/>
            <person name="Alsmark U.C.M."/>
            <person name="Besteiro S."/>
            <person name="Sicheritz-Ponten T."/>
            <person name="Noel C.J."/>
            <person name="Dacks J.B."/>
            <person name="Foster P.G."/>
            <person name="Simillion C."/>
            <person name="Van de Peer Y."/>
            <person name="Miranda-Saavedra D."/>
            <person name="Barton G.J."/>
            <person name="Westrop G.D."/>
            <person name="Mueller S."/>
            <person name="Dessi D."/>
            <person name="Fiori P.L."/>
            <person name="Ren Q."/>
            <person name="Paulsen I."/>
            <person name="Zhang H."/>
            <person name="Bastida-Corcuera F.D."/>
            <person name="Simoes-Barbosa A."/>
            <person name="Brown M.T."/>
            <person name="Hayes R.D."/>
            <person name="Mukherjee M."/>
            <person name="Okumura C.Y."/>
            <person name="Schneider R."/>
            <person name="Smith A.J."/>
            <person name="Vanacova S."/>
            <person name="Villalvazo M."/>
            <person name="Haas B.J."/>
            <person name="Pertea M."/>
            <person name="Feldblyum T.V."/>
            <person name="Utterback T.R."/>
            <person name="Shu C.L."/>
            <person name="Osoegawa K."/>
            <person name="de Jong P.J."/>
            <person name="Hrdy I."/>
            <person name="Horvathova L."/>
            <person name="Zubacova Z."/>
            <person name="Dolezal P."/>
            <person name="Malik S.B."/>
            <person name="Logsdon J.M. Jr."/>
            <person name="Henze K."/>
            <person name="Gupta A."/>
            <person name="Wang C.C."/>
            <person name="Dunne R.L."/>
            <person name="Upcroft J.A."/>
            <person name="Upcroft P."/>
            <person name="White O."/>
            <person name="Salzberg S.L."/>
            <person name="Tang P."/>
            <person name="Chiu C.-H."/>
            <person name="Lee Y.-S."/>
            <person name="Embley T.M."/>
            <person name="Coombs G.H."/>
            <person name="Mottram J.C."/>
            <person name="Tachezy J."/>
            <person name="Fraser-Liggett C.M."/>
            <person name="Johnson P.J."/>
        </authorList>
    </citation>
    <scope>NUCLEOTIDE SEQUENCE [LARGE SCALE GENOMIC DNA]</scope>
    <source>
        <strain evidence="2">G3</strain>
    </source>
</reference>
<gene>
    <name evidence="2" type="ORF">TVAG_240010</name>
</gene>